<organism evidence="1 2">
    <name type="scientific">Peronosclerospora sorghi</name>
    <dbReference type="NCBI Taxonomy" id="230839"/>
    <lineage>
        <taxon>Eukaryota</taxon>
        <taxon>Sar</taxon>
        <taxon>Stramenopiles</taxon>
        <taxon>Oomycota</taxon>
        <taxon>Peronosporomycetes</taxon>
        <taxon>Peronosporales</taxon>
        <taxon>Peronosporaceae</taxon>
        <taxon>Peronosclerospora</taxon>
    </lineage>
</organism>
<reference evidence="1 2" key="1">
    <citation type="journal article" date="2022" name="bioRxiv">
        <title>The genome of the oomycete Peronosclerospora sorghi, a cosmopolitan pathogen of maize and sorghum, is inflated with dispersed pseudogenes.</title>
        <authorList>
            <person name="Fletcher K."/>
            <person name="Martin F."/>
            <person name="Isakeit T."/>
            <person name="Cavanaugh K."/>
            <person name="Magill C."/>
            <person name="Michelmore R."/>
        </authorList>
    </citation>
    <scope>NUCLEOTIDE SEQUENCE [LARGE SCALE GENOMIC DNA]</scope>
    <source>
        <strain evidence="1">P6</strain>
    </source>
</reference>
<protein>
    <submittedName>
        <fullName evidence="1">Uncharacterized protein</fullName>
    </submittedName>
</protein>
<comment type="caution">
    <text evidence="1">The sequence shown here is derived from an EMBL/GenBank/DDBJ whole genome shotgun (WGS) entry which is preliminary data.</text>
</comment>
<dbReference type="Proteomes" id="UP001163321">
    <property type="component" value="Chromosome 7"/>
</dbReference>
<dbReference type="EMBL" id="CM047586">
    <property type="protein sequence ID" value="KAI9908944.1"/>
    <property type="molecule type" value="Genomic_DNA"/>
</dbReference>
<evidence type="ECO:0000313" key="1">
    <source>
        <dbReference type="EMBL" id="KAI9908944.1"/>
    </source>
</evidence>
<sequence length="164" mass="18578">MNASVSSERSMEAFSCWSTTSVPKCRSGLRLVSNVREFVNRAIDQWYAENGIDHVKVCPNGPHLNPVERAIESLASLHKSGFFRSLYTHRLEIHHIRRVGSLAYIHVLKTQEHKKEDDNARIGSIVGYTEDAIGVQVYSLAKLVAEVQVVENVLYKDRHESCSR</sequence>
<keyword evidence="2" id="KW-1185">Reference proteome</keyword>
<evidence type="ECO:0000313" key="2">
    <source>
        <dbReference type="Proteomes" id="UP001163321"/>
    </source>
</evidence>
<proteinExistence type="predicted"/>
<name>A0ACC0VSP9_9STRA</name>
<gene>
    <name evidence="1" type="ORF">PsorP6_015033</name>
</gene>
<accession>A0ACC0VSP9</accession>